<comment type="similarity">
    <text evidence="1">Belongs to the LysR transcriptional regulatory family.</text>
</comment>
<dbReference type="CDD" id="cd08414">
    <property type="entry name" value="PBP2_LTTR_aromatics_like"/>
    <property type="match status" value="1"/>
</dbReference>
<dbReference type="InterPro" id="IPR036388">
    <property type="entry name" value="WH-like_DNA-bd_sf"/>
</dbReference>
<evidence type="ECO:0000256" key="2">
    <source>
        <dbReference type="ARBA" id="ARBA00023015"/>
    </source>
</evidence>
<dbReference type="GO" id="GO:0032993">
    <property type="term" value="C:protein-DNA complex"/>
    <property type="evidence" value="ECO:0007669"/>
    <property type="project" value="TreeGrafter"/>
</dbReference>
<dbReference type="GO" id="GO:0003700">
    <property type="term" value="F:DNA-binding transcription factor activity"/>
    <property type="evidence" value="ECO:0007669"/>
    <property type="project" value="InterPro"/>
</dbReference>
<keyword evidence="3" id="KW-0238">DNA-binding</keyword>
<evidence type="ECO:0000313" key="6">
    <source>
        <dbReference type="EMBL" id="UUX58753.1"/>
    </source>
</evidence>
<dbReference type="Pfam" id="PF03466">
    <property type="entry name" value="LysR_substrate"/>
    <property type="match status" value="1"/>
</dbReference>
<dbReference type="PROSITE" id="PS50931">
    <property type="entry name" value="HTH_LYSR"/>
    <property type="match status" value="1"/>
</dbReference>
<name>A0AA95BT07_9MICC</name>
<evidence type="ECO:0000256" key="1">
    <source>
        <dbReference type="ARBA" id="ARBA00009437"/>
    </source>
</evidence>
<organism evidence="6 7">
    <name type="scientific">Glutamicibacter halophytocola</name>
    <dbReference type="NCBI Taxonomy" id="1933880"/>
    <lineage>
        <taxon>Bacteria</taxon>
        <taxon>Bacillati</taxon>
        <taxon>Actinomycetota</taxon>
        <taxon>Actinomycetes</taxon>
        <taxon>Micrococcales</taxon>
        <taxon>Micrococcaceae</taxon>
        <taxon>Glutamicibacter</taxon>
    </lineage>
</organism>
<dbReference type="Pfam" id="PF00126">
    <property type="entry name" value="HTH_1"/>
    <property type="match status" value="1"/>
</dbReference>
<dbReference type="PANTHER" id="PTHR30346:SF0">
    <property type="entry name" value="HCA OPERON TRANSCRIPTIONAL ACTIVATOR HCAR"/>
    <property type="match status" value="1"/>
</dbReference>
<accession>A0AA95BT07</accession>
<evidence type="ECO:0000256" key="4">
    <source>
        <dbReference type="ARBA" id="ARBA00023163"/>
    </source>
</evidence>
<evidence type="ECO:0000259" key="5">
    <source>
        <dbReference type="PROSITE" id="PS50931"/>
    </source>
</evidence>
<dbReference type="GO" id="GO:0003677">
    <property type="term" value="F:DNA binding"/>
    <property type="evidence" value="ECO:0007669"/>
    <property type="project" value="UniProtKB-KW"/>
</dbReference>
<evidence type="ECO:0000313" key="7">
    <source>
        <dbReference type="Proteomes" id="UP001060018"/>
    </source>
</evidence>
<evidence type="ECO:0000256" key="3">
    <source>
        <dbReference type="ARBA" id="ARBA00023125"/>
    </source>
</evidence>
<dbReference type="SUPFAM" id="SSF53850">
    <property type="entry name" value="Periplasmic binding protein-like II"/>
    <property type="match status" value="1"/>
</dbReference>
<keyword evidence="4" id="KW-0804">Transcription</keyword>
<dbReference type="Gene3D" id="3.40.190.10">
    <property type="entry name" value="Periplasmic binding protein-like II"/>
    <property type="match status" value="2"/>
</dbReference>
<keyword evidence="2" id="KW-0805">Transcription regulation</keyword>
<gene>
    <name evidence="6" type="ORF">NUH22_15890</name>
</gene>
<dbReference type="FunFam" id="1.10.10.10:FF:000001">
    <property type="entry name" value="LysR family transcriptional regulator"/>
    <property type="match status" value="1"/>
</dbReference>
<dbReference type="Proteomes" id="UP001060018">
    <property type="component" value="Chromosome"/>
</dbReference>
<dbReference type="InterPro" id="IPR000847">
    <property type="entry name" value="LysR_HTH_N"/>
</dbReference>
<feature type="domain" description="HTH lysR-type" evidence="5">
    <location>
        <begin position="42"/>
        <end position="99"/>
    </location>
</feature>
<dbReference type="InterPro" id="IPR036390">
    <property type="entry name" value="WH_DNA-bd_sf"/>
</dbReference>
<dbReference type="InterPro" id="IPR005119">
    <property type="entry name" value="LysR_subst-bd"/>
</dbReference>
<dbReference type="SUPFAM" id="SSF46785">
    <property type="entry name" value="Winged helix' DNA-binding domain"/>
    <property type="match status" value="1"/>
</dbReference>
<sequence length="335" mass="36081">MALIFVADNVCWPSGKTEASFGNPEATGQRSLHLRYSRSVDLTLHQLRCFIAVADTLHFARAAQLLHVSPSTLSGQISTLERQLDRKLFERSPRAVLLTAKGQELVPLAREALDAAERIALWSRAPKDQVVQIGTPASSAGLRAILQAAAAQLPRVDLRLRPSGFTGGLRALSTRQVDCALLFDLDPNAQYAGVQTAFLWSEELVVALPEGHRCASQDRVDIADLFGETLIGPAVDESADETPRPGWYETIDPLLPLRCSVKSLVDSADEAMELVAAGIGLNIAGSSVISSYTRPGVRFVPLETGHRVSVLLATRDEQPASEVAAFLEVAARTVA</sequence>
<dbReference type="Gene3D" id="1.10.10.10">
    <property type="entry name" value="Winged helix-like DNA-binding domain superfamily/Winged helix DNA-binding domain"/>
    <property type="match status" value="1"/>
</dbReference>
<dbReference type="AlphaFoldDB" id="A0AA95BT07"/>
<dbReference type="RefSeq" id="WP_257745607.1">
    <property type="nucleotide sequence ID" value="NZ_CP102487.1"/>
</dbReference>
<proteinExistence type="inferred from homology"/>
<dbReference type="EMBL" id="CP102487">
    <property type="protein sequence ID" value="UUX58753.1"/>
    <property type="molecule type" value="Genomic_DNA"/>
</dbReference>
<dbReference type="PANTHER" id="PTHR30346">
    <property type="entry name" value="TRANSCRIPTIONAL DUAL REGULATOR HCAR-RELATED"/>
    <property type="match status" value="1"/>
</dbReference>
<protein>
    <submittedName>
        <fullName evidence="6">LysR family transcriptional regulator</fullName>
    </submittedName>
</protein>
<reference evidence="6" key="1">
    <citation type="journal article" date="2022" name="Pest Manag. Sci.">
        <title>Glutamicibacter halophytocola-mediated host fitness of potato tuber moth on Solanaceae crops.</title>
        <authorList>
            <person name="Wang W."/>
            <person name="Xiao G."/>
            <person name="Du G."/>
            <person name="Chang L."/>
            <person name="Yang Y."/>
            <person name="Ye J."/>
            <person name="Chen B."/>
        </authorList>
    </citation>
    <scope>NUCLEOTIDE SEQUENCE</scope>
    <source>
        <strain evidence="6">S2</strain>
    </source>
</reference>